<keyword evidence="9" id="KW-0718">Serine biosynthesis</keyword>
<evidence type="ECO:0000256" key="4">
    <source>
        <dbReference type="ARBA" id="ARBA00012640"/>
    </source>
</evidence>
<dbReference type="NCBIfam" id="TIGR00338">
    <property type="entry name" value="serB"/>
    <property type="match status" value="1"/>
</dbReference>
<dbReference type="GO" id="GO:0005737">
    <property type="term" value="C:cytoplasm"/>
    <property type="evidence" value="ECO:0007669"/>
    <property type="project" value="TreeGrafter"/>
</dbReference>
<dbReference type="PANTHER" id="PTHR43344">
    <property type="entry name" value="PHOSPHOSERINE PHOSPHATASE"/>
    <property type="match status" value="1"/>
</dbReference>
<dbReference type="PANTHER" id="PTHR43344:SF2">
    <property type="entry name" value="PHOSPHOSERINE PHOSPHATASE"/>
    <property type="match status" value="1"/>
</dbReference>
<evidence type="ECO:0000256" key="1">
    <source>
        <dbReference type="ARBA" id="ARBA00001946"/>
    </source>
</evidence>
<comment type="similarity">
    <text evidence="3">Belongs to the HAD-like hydrolase superfamily. SerB family.</text>
</comment>
<dbReference type="Pfam" id="PF12710">
    <property type="entry name" value="HAD"/>
    <property type="match status" value="1"/>
</dbReference>
<evidence type="ECO:0000256" key="3">
    <source>
        <dbReference type="ARBA" id="ARBA00009184"/>
    </source>
</evidence>
<organism evidence="12 13">
    <name type="scientific">Prymnesium parvum</name>
    <name type="common">Toxic golden alga</name>
    <dbReference type="NCBI Taxonomy" id="97485"/>
    <lineage>
        <taxon>Eukaryota</taxon>
        <taxon>Haptista</taxon>
        <taxon>Haptophyta</taxon>
        <taxon>Prymnesiophyceae</taxon>
        <taxon>Prymnesiales</taxon>
        <taxon>Prymnesiaceae</taxon>
        <taxon>Prymnesium</taxon>
    </lineage>
</organism>
<dbReference type="GO" id="GO:0006564">
    <property type="term" value="P:L-serine biosynthetic process"/>
    <property type="evidence" value="ECO:0007669"/>
    <property type="project" value="UniProtKB-KW"/>
</dbReference>
<keyword evidence="13" id="KW-1185">Reference proteome</keyword>
<dbReference type="InterPro" id="IPR004469">
    <property type="entry name" value="PSP"/>
</dbReference>
<evidence type="ECO:0000256" key="10">
    <source>
        <dbReference type="ARBA" id="ARBA00031693"/>
    </source>
</evidence>
<comment type="cofactor">
    <cofactor evidence="1">
        <name>Mg(2+)</name>
        <dbReference type="ChEBI" id="CHEBI:18420"/>
    </cofactor>
</comment>
<keyword evidence="5" id="KW-0028">Amino-acid biosynthesis</keyword>
<dbReference type="Proteomes" id="UP001515480">
    <property type="component" value="Unassembled WGS sequence"/>
</dbReference>
<comment type="caution">
    <text evidence="12">The sequence shown here is derived from an EMBL/GenBank/DDBJ whole genome shotgun (WGS) entry which is preliminary data.</text>
</comment>
<keyword evidence="6" id="KW-0479">Metal-binding</keyword>
<dbReference type="InterPro" id="IPR050582">
    <property type="entry name" value="HAD-like_SerB"/>
</dbReference>
<sequence>MALRASPLLRARLPPLASMASRRLHAGVRVDHARRALALADAVCFDVDSTVIREEGIDEFAAFLGVGDEVAALTAAAMGGDTPFHVALENRLRVMQPTRQQLEAMLAANPAEGLLTPGIRELIDALQARQKVVYLVSGGFRQMIEPIAEAVNVPKTNIYANSFLFHADGSWKCHDDTEPTSRAGGKAKVVAELKAKHGYKTVVMVGDGATDMEARDVEGGADAFIGFGGIQVREKVKAGADWFVMDFKEMLDALQ</sequence>
<dbReference type="InterPro" id="IPR023214">
    <property type="entry name" value="HAD_sf"/>
</dbReference>
<evidence type="ECO:0000256" key="8">
    <source>
        <dbReference type="ARBA" id="ARBA00022842"/>
    </source>
</evidence>
<accession>A0AB34IX60</accession>
<gene>
    <name evidence="12" type="ORF">AB1Y20_007486</name>
</gene>
<evidence type="ECO:0000256" key="9">
    <source>
        <dbReference type="ARBA" id="ARBA00023299"/>
    </source>
</evidence>
<evidence type="ECO:0000256" key="7">
    <source>
        <dbReference type="ARBA" id="ARBA00022801"/>
    </source>
</evidence>
<dbReference type="AlphaFoldDB" id="A0AB34IX60"/>
<dbReference type="GO" id="GO:0036424">
    <property type="term" value="F:L-phosphoserine phosphatase activity"/>
    <property type="evidence" value="ECO:0007669"/>
    <property type="project" value="InterPro"/>
</dbReference>
<reference evidence="12 13" key="1">
    <citation type="journal article" date="2024" name="Science">
        <title>Giant polyketide synthase enzymes in the biosynthesis of giant marine polyether toxins.</title>
        <authorList>
            <person name="Fallon T.R."/>
            <person name="Shende V.V."/>
            <person name="Wierzbicki I.H."/>
            <person name="Pendleton A.L."/>
            <person name="Watervoot N.F."/>
            <person name="Auber R.P."/>
            <person name="Gonzalez D.J."/>
            <person name="Wisecaver J.H."/>
            <person name="Moore B.S."/>
        </authorList>
    </citation>
    <scope>NUCLEOTIDE SEQUENCE [LARGE SCALE GENOMIC DNA]</scope>
    <source>
        <strain evidence="12 13">12B1</strain>
    </source>
</reference>
<protein>
    <recommendedName>
        <fullName evidence="4">phosphoserine phosphatase</fullName>
        <ecNumber evidence="4">3.1.3.3</ecNumber>
    </recommendedName>
    <alternativeName>
        <fullName evidence="10">O-phosphoserine phosphohydrolase</fullName>
    </alternativeName>
</protein>
<dbReference type="GO" id="GO:0000287">
    <property type="term" value="F:magnesium ion binding"/>
    <property type="evidence" value="ECO:0007669"/>
    <property type="project" value="TreeGrafter"/>
</dbReference>
<evidence type="ECO:0000313" key="12">
    <source>
        <dbReference type="EMBL" id="KAL1507879.1"/>
    </source>
</evidence>
<name>A0AB34IX60_PRYPA</name>
<keyword evidence="7" id="KW-0378">Hydrolase</keyword>
<dbReference type="EC" id="3.1.3.3" evidence="4"/>
<evidence type="ECO:0000313" key="13">
    <source>
        <dbReference type="Proteomes" id="UP001515480"/>
    </source>
</evidence>
<comment type="pathway">
    <text evidence="2">Amino-acid biosynthesis; L-serine biosynthesis; L-serine from 3-phospho-D-glycerate: step 3/3.</text>
</comment>
<dbReference type="Gene3D" id="3.40.50.1000">
    <property type="entry name" value="HAD superfamily/HAD-like"/>
    <property type="match status" value="1"/>
</dbReference>
<evidence type="ECO:0000256" key="6">
    <source>
        <dbReference type="ARBA" id="ARBA00022723"/>
    </source>
</evidence>
<keyword evidence="8" id="KW-0460">Magnesium</keyword>
<dbReference type="NCBIfam" id="TIGR01488">
    <property type="entry name" value="HAD-SF-IB"/>
    <property type="match status" value="1"/>
</dbReference>
<dbReference type="CDD" id="cd04309">
    <property type="entry name" value="HAD_PSP_eu"/>
    <property type="match status" value="1"/>
</dbReference>
<evidence type="ECO:0000256" key="2">
    <source>
        <dbReference type="ARBA" id="ARBA00005135"/>
    </source>
</evidence>
<proteinExistence type="inferred from homology"/>
<evidence type="ECO:0000256" key="5">
    <source>
        <dbReference type="ARBA" id="ARBA00022605"/>
    </source>
</evidence>
<dbReference type="SUPFAM" id="SSF56784">
    <property type="entry name" value="HAD-like"/>
    <property type="match status" value="1"/>
</dbReference>
<dbReference type="EMBL" id="JBGBPQ010000017">
    <property type="protein sequence ID" value="KAL1507879.1"/>
    <property type="molecule type" value="Genomic_DNA"/>
</dbReference>
<feature type="active site" description="Nucleophile" evidence="11">
    <location>
        <position position="46"/>
    </location>
</feature>
<evidence type="ECO:0000256" key="11">
    <source>
        <dbReference type="PIRSR" id="PIRSR604469-1"/>
    </source>
</evidence>
<dbReference type="Gene3D" id="1.10.150.210">
    <property type="entry name" value="Phosphoserine phosphatase, domain 2"/>
    <property type="match status" value="1"/>
</dbReference>
<feature type="active site" description="Proton donor" evidence="11">
    <location>
        <position position="48"/>
    </location>
</feature>
<dbReference type="InterPro" id="IPR036412">
    <property type="entry name" value="HAD-like_sf"/>
</dbReference>